<reference evidence="1" key="2">
    <citation type="journal article" date="2022" name="New Phytol.">
        <title>Evolutionary transition to the ectomycorrhizal habit in the genomes of a hyperdiverse lineage of mushroom-forming fungi.</title>
        <authorList>
            <person name="Looney B."/>
            <person name="Miyauchi S."/>
            <person name="Morin E."/>
            <person name="Drula E."/>
            <person name="Courty P.E."/>
            <person name="Kohler A."/>
            <person name="Kuo A."/>
            <person name="LaButti K."/>
            <person name="Pangilinan J."/>
            <person name="Lipzen A."/>
            <person name="Riley R."/>
            <person name="Andreopoulos W."/>
            <person name="He G."/>
            <person name="Johnson J."/>
            <person name="Nolan M."/>
            <person name="Tritt A."/>
            <person name="Barry K.W."/>
            <person name="Grigoriev I.V."/>
            <person name="Nagy L.G."/>
            <person name="Hibbett D."/>
            <person name="Henrissat B."/>
            <person name="Matheny P.B."/>
            <person name="Labbe J."/>
            <person name="Martin F.M."/>
        </authorList>
    </citation>
    <scope>NUCLEOTIDE SEQUENCE</scope>
    <source>
        <strain evidence="1">FP105234-sp</strain>
    </source>
</reference>
<reference evidence="1" key="1">
    <citation type="submission" date="2021-02" db="EMBL/GenBank/DDBJ databases">
        <authorList>
            <consortium name="DOE Joint Genome Institute"/>
            <person name="Ahrendt S."/>
            <person name="Looney B.P."/>
            <person name="Miyauchi S."/>
            <person name="Morin E."/>
            <person name="Drula E."/>
            <person name="Courty P.E."/>
            <person name="Chicoki N."/>
            <person name="Fauchery L."/>
            <person name="Kohler A."/>
            <person name="Kuo A."/>
            <person name="Labutti K."/>
            <person name="Pangilinan J."/>
            <person name="Lipzen A."/>
            <person name="Riley R."/>
            <person name="Andreopoulos W."/>
            <person name="He G."/>
            <person name="Johnson J."/>
            <person name="Barry K.W."/>
            <person name="Grigoriev I.V."/>
            <person name="Nagy L."/>
            <person name="Hibbett D."/>
            <person name="Henrissat B."/>
            <person name="Matheny P.B."/>
            <person name="Labbe J."/>
            <person name="Martin F."/>
        </authorList>
    </citation>
    <scope>NUCLEOTIDE SEQUENCE</scope>
    <source>
        <strain evidence="1">FP105234-sp</strain>
    </source>
</reference>
<keyword evidence="2" id="KW-1185">Reference proteome</keyword>
<dbReference type="EMBL" id="MU275855">
    <property type="protein sequence ID" value="KAI0051072.1"/>
    <property type="molecule type" value="Genomic_DNA"/>
</dbReference>
<organism evidence="1 2">
    <name type="scientific">Auriscalpium vulgare</name>
    <dbReference type="NCBI Taxonomy" id="40419"/>
    <lineage>
        <taxon>Eukaryota</taxon>
        <taxon>Fungi</taxon>
        <taxon>Dikarya</taxon>
        <taxon>Basidiomycota</taxon>
        <taxon>Agaricomycotina</taxon>
        <taxon>Agaricomycetes</taxon>
        <taxon>Russulales</taxon>
        <taxon>Auriscalpiaceae</taxon>
        <taxon>Auriscalpium</taxon>
    </lineage>
</organism>
<accession>A0ACB8S4M5</accession>
<protein>
    <submittedName>
        <fullName evidence="1">Uncharacterized protein</fullName>
    </submittedName>
</protein>
<name>A0ACB8S4M5_9AGAM</name>
<proteinExistence type="predicted"/>
<evidence type="ECO:0000313" key="2">
    <source>
        <dbReference type="Proteomes" id="UP000814033"/>
    </source>
</evidence>
<gene>
    <name evidence="1" type="ORF">FA95DRAFT_1486152</name>
</gene>
<dbReference type="Proteomes" id="UP000814033">
    <property type="component" value="Unassembled WGS sequence"/>
</dbReference>
<comment type="caution">
    <text evidence="1">The sequence shown here is derived from an EMBL/GenBank/DDBJ whole genome shotgun (WGS) entry which is preliminary data.</text>
</comment>
<sequence length="171" mass="18439">MKLTRGGAYTSQARALARTLVKNGCAMGSVASVVAKVAKTFGVSVDRSMSRRSVSRAVLEGGIAAKIQLGYEISQAQSNGDGTSHKHTNFEARHVALKVASYGDPSATRSHKIRLLGVDSSVDHSSETQLQGWKDKVLDMSSTFSESPLAKRLETQLRPDDFARKVVTRSM</sequence>
<evidence type="ECO:0000313" key="1">
    <source>
        <dbReference type="EMBL" id="KAI0051072.1"/>
    </source>
</evidence>